<keyword evidence="12" id="KW-1185">Reference proteome</keyword>
<evidence type="ECO:0000259" key="10">
    <source>
        <dbReference type="PROSITE" id="PS50262"/>
    </source>
</evidence>
<keyword evidence="3 9" id="KW-0812">Transmembrane</keyword>
<keyword evidence="7" id="KW-0675">Receptor</keyword>
<name>A0A2T7NR51_POMCA</name>
<reference evidence="11 12" key="1">
    <citation type="submission" date="2018-04" db="EMBL/GenBank/DDBJ databases">
        <title>The genome of golden apple snail Pomacea canaliculata provides insight into stress tolerance and invasive adaptation.</title>
        <authorList>
            <person name="Liu C."/>
            <person name="Liu B."/>
            <person name="Ren Y."/>
            <person name="Zhang Y."/>
            <person name="Wang H."/>
            <person name="Li S."/>
            <person name="Jiang F."/>
            <person name="Yin L."/>
            <person name="Zhang G."/>
            <person name="Qian W."/>
            <person name="Fan W."/>
        </authorList>
    </citation>
    <scope>NUCLEOTIDE SEQUENCE [LARGE SCALE GENOMIC DNA]</scope>
    <source>
        <strain evidence="11">SZHN2017</strain>
        <tissue evidence="11">Muscle</tissue>
    </source>
</reference>
<keyword evidence="6 9" id="KW-0472">Membrane</keyword>
<dbReference type="GO" id="GO:0004930">
    <property type="term" value="F:G protein-coupled receptor activity"/>
    <property type="evidence" value="ECO:0007669"/>
    <property type="project" value="UniProtKB-KW"/>
</dbReference>
<dbReference type="PANTHER" id="PTHR24228">
    <property type="entry name" value="B2 BRADYKININ RECEPTOR/ANGIOTENSIN II RECEPTOR"/>
    <property type="match status" value="1"/>
</dbReference>
<sequence>MTNITNYTALSGTGIPEGARIVFATIAVLLLVCGSLGNGMLLVVLCVNRSTWKENNVFVGHLAFCSLPVLFSSLPFVIIDLIADRSPEDSSSHCQPIVSLFNVGYMTWVYTLTAIAFSRYITVCHNHIFHAYFSFKTLFSACAGLWLLALVISVPTYSCRSDSVHSSSDHHCGVRTMSNVLPYSIAIFCVNLIASTFIIASFYAAIFYRMQKSCKRCMSYKRVRSHSVYTHYPLQGSVCNFPSTCEQVHCTETSVTRAVDQPSSPTKYSRGSRGSLSDTVCNLSTQRQTALGGHALRRLSSSLPELVSISPSTKVVSSFTRVLQELVWTSREKTFMRKLLIVSVTNFVVFMPYVFAVAIDFFTPLVCEILVSAHMLLLVNPSLSWLIYGIMSSNIYNACKELFRKLFFRRKRIC</sequence>
<evidence type="ECO:0000313" key="12">
    <source>
        <dbReference type="Proteomes" id="UP000245119"/>
    </source>
</evidence>
<keyword evidence="4 9" id="KW-1133">Transmembrane helix</keyword>
<feature type="transmembrane region" description="Helical" evidence="9">
    <location>
        <begin position="133"/>
        <end position="154"/>
    </location>
</feature>
<organism evidence="11 12">
    <name type="scientific">Pomacea canaliculata</name>
    <name type="common">Golden apple snail</name>
    <dbReference type="NCBI Taxonomy" id="400727"/>
    <lineage>
        <taxon>Eukaryota</taxon>
        <taxon>Metazoa</taxon>
        <taxon>Spiralia</taxon>
        <taxon>Lophotrochozoa</taxon>
        <taxon>Mollusca</taxon>
        <taxon>Gastropoda</taxon>
        <taxon>Caenogastropoda</taxon>
        <taxon>Architaenioglossa</taxon>
        <taxon>Ampullarioidea</taxon>
        <taxon>Ampullariidae</taxon>
        <taxon>Pomacea</taxon>
    </lineage>
</organism>
<dbReference type="EMBL" id="PZQS01000010">
    <property type="protein sequence ID" value="PVD23647.1"/>
    <property type="molecule type" value="Genomic_DNA"/>
</dbReference>
<dbReference type="GO" id="GO:0005886">
    <property type="term" value="C:plasma membrane"/>
    <property type="evidence" value="ECO:0007669"/>
    <property type="project" value="UniProtKB-SubCell"/>
</dbReference>
<dbReference type="PANTHER" id="PTHR24228:SF74">
    <property type="entry name" value="G-PROTEIN COUPLED RECEPTORS FAMILY 1 PROFILE DOMAIN-CONTAINING PROTEIN"/>
    <property type="match status" value="1"/>
</dbReference>
<accession>A0A2T7NR51</accession>
<feature type="transmembrane region" description="Helical" evidence="9">
    <location>
        <begin position="59"/>
        <end position="83"/>
    </location>
</feature>
<dbReference type="OrthoDB" id="9902777at2759"/>
<evidence type="ECO:0000256" key="2">
    <source>
        <dbReference type="ARBA" id="ARBA00022475"/>
    </source>
</evidence>
<feature type="transmembrane region" description="Helical" evidence="9">
    <location>
        <begin position="339"/>
        <end position="362"/>
    </location>
</feature>
<dbReference type="PRINTS" id="PR00237">
    <property type="entry name" value="GPCRRHODOPSN"/>
</dbReference>
<keyword evidence="8" id="KW-0807">Transducer</keyword>
<feature type="transmembrane region" description="Helical" evidence="9">
    <location>
        <begin position="21"/>
        <end position="47"/>
    </location>
</feature>
<proteinExistence type="predicted"/>
<evidence type="ECO:0000256" key="5">
    <source>
        <dbReference type="ARBA" id="ARBA00023040"/>
    </source>
</evidence>
<gene>
    <name evidence="11" type="ORF">C0Q70_16920</name>
</gene>
<feature type="domain" description="G-protein coupled receptors family 1 profile" evidence="10">
    <location>
        <begin position="37"/>
        <end position="388"/>
    </location>
</feature>
<dbReference type="Pfam" id="PF00001">
    <property type="entry name" value="7tm_1"/>
    <property type="match status" value="1"/>
</dbReference>
<feature type="transmembrane region" description="Helical" evidence="9">
    <location>
        <begin position="382"/>
        <end position="403"/>
    </location>
</feature>
<evidence type="ECO:0000256" key="1">
    <source>
        <dbReference type="ARBA" id="ARBA00004651"/>
    </source>
</evidence>
<dbReference type="OMA" id="NIFIYAW"/>
<feature type="transmembrane region" description="Helical" evidence="9">
    <location>
        <begin position="185"/>
        <end position="208"/>
    </location>
</feature>
<dbReference type="AlphaFoldDB" id="A0A2T7NR51"/>
<dbReference type="PROSITE" id="PS50262">
    <property type="entry name" value="G_PROTEIN_RECEP_F1_2"/>
    <property type="match status" value="1"/>
</dbReference>
<dbReference type="InterPro" id="IPR017452">
    <property type="entry name" value="GPCR_Rhodpsn_7TM"/>
</dbReference>
<evidence type="ECO:0000256" key="4">
    <source>
        <dbReference type="ARBA" id="ARBA00022989"/>
    </source>
</evidence>
<comment type="subcellular location">
    <subcellularLocation>
        <location evidence="1">Cell membrane</location>
        <topology evidence="1">Multi-pass membrane protein</topology>
    </subcellularLocation>
</comment>
<dbReference type="InterPro" id="IPR000276">
    <property type="entry name" value="GPCR_Rhodpsn"/>
</dbReference>
<dbReference type="Proteomes" id="UP000245119">
    <property type="component" value="Linkage Group LG10"/>
</dbReference>
<dbReference type="SUPFAM" id="SSF81321">
    <property type="entry name" value="Family A G protein-coupled receptor-like"/>
    <property type="match status" value="1"/>
</dbReference>
<feature type="transmembrane region" description="Helical" evidence="9">
    <location>
        <begin position="103"/>
        <end position="121"/>
    </location>
</feature>
<evidence type="ECO:0000256" key="3">
    <source>
        <dbReference type="ARBA" id="ARBA00022692"/>
    </source>
</evidence>
<dbReference type="CDD" id="cd00637">
    <property type="entry name" value="7tm_classA_rhodopsin-like"/>
    <property type="match status" value="1"/>
</dbReference>
<dbReference type="Gene3D" id="1.20.1070.10">
    <property type="entry name" value="Rhodopsin 7-helix transmembrane proteins"/>
    <property type="match status" value="1"/>
</dbReference>
<keyword evidence="2" id="KW-1003">Cell membrane</keyword>
<evidence type="ECO:0000256" key="9">
    <source>
        <dbReference type="SAM" id="Phobius"/>
    </source>
</evidence>
<keyword evidence="5" id="KW-0297">G-protein coupled receptor</keyword>
<evidence type="ECO:0000256" key="7">
    <source>
        <dbReference type="ARBA" id="ARBA00023170"/>
    </source>
</evidence>
<evidence type="ECO:0000313" key="11">
    <source>
        <dbReference type="EMBL" id="PVD23647.1"/>
    </source>
</evidence>
<protein>
    <recommendedName>
        <fullName evidence="10">G-protein coupled receptors family 1 profile domain-containing protein</fullName>
    </recommendedName>
</protein>
<evidence type="ECO:0000256" key="8">
    <source>
        <dbReference type="ARBA" id="ARBA00023224"/>
    </source>
</evidence>
<evidence type="ECO:0000256" key="6">
    <source>
        <dbReference type="ARBA" id="ARBA00023136"/>
    </source>
</evidence>
<comment type="caution">
    <text evidence="11">The sequence shown here is derived from an EMBL/GenBank/DDBJ whole genome shotgun (WGS) entry which is preliminary data.</text>
</comment>